<dbReference type="GO" id="GO:0006412">
    <property type="term" value="P:translation"/>
    <property type="evidence" value="ECO:0007669"/>
    <property type="project" value="TreeGrafter"/>
</dbReference>
<dbReference type="GeneTree" id="ENSGT00940000165232"/>
<dbReference type="Ensembl" id="ENSACLT00000007791.2">
    <property type="protein sequence ID" value="ENSACLP00000007621.1"/>
    <property type="gene ID" value="ENSACLG00000005172.2"/>
</dbReference>
<dbReference type="STRING" id="8154.ENSACLP00000007621"/>
<proteinExistence type="predicted"/>
<reference evidence="1" key="3">
    <citation type="submission" date="2025-08" db="UniProtKB">
        <authorList>
            <consortium name="Ensembl"/>
        </authorList>
    </citation>
    <scope>IDENTIFICATION</scope>
</reference>
<accession>A0A3P8NS51</accession>
<dbReference type="GeneID" id="113009392"/>
<keyword evidence="2" id="KW-1185">Reference proteome</keyword>
<dbReference type="Pfam" id="PF09776">
    <property type="entry name" value="Mitoc_L55"/>
    <property type="match status" value="1"/>
</dbReference>
<dbReference type="PANTHER" id="PTHR34095">
    <property type="entry name" value="39S RIBOSOMAL PROTEIN L55, MITOCHONDRIAL"/>
    <property type="match status" value="1"/>
</dbReference>
<evidence type="ECO:0000313" key="2">
    <source>
        <dbReference type="Proteomes" id="UP000265100"/>
    </source>
</evidence>
<organism evidence="1 2">
    <name type="scientific">Astatotilapia calliptera</name>
    <name type="common">Eastern happy</name>
    <name type="synonym">Chromis callipterus</name>
    <dbReference type="NCBI Taxonomy" id="8154"/>
    <lineage>
        <taxon>Eukaryota</taxon>
        <taxon>Metazoa</taxon>
        <taxon>Chordata</taxon>
        <taxon>Craniata</taxon>
        <taxon>Vertebrata</taxon>
        <taxon>Euteleostomi</taxon>
        <taxon>Actinopterygii</taxon>
        <taxon>Neopterygii</taxon>
        <taxon>Teleostei</taxon>
        <taxon>Neoteleostei</taxon>
        <taxon>Acanthomorphata</taxon>
        <taxon>Ovalentaria</taxon>
        <taxon>Cichlomorphae</taxon>
        <taxon>Cichliformes</taxon>
        <taxon>Cichlidae</taxon>
        <taxon>African cichlids</taxon>
        <taxon>Pseudocrenilabrinae</taxon>
        <taxon>Haplochromini</taxon>
        <taxon>Astatotilapia</taxon>
    </lineage>
</organism>
<dbReference type="Gene3D" id="6.20.130.20">
    <property type="entry name" value="Mitochondrial ribosomal protein L55"/>
    <property type="match status" value="1"/>
</dbReference>
<sequence length="138" mass="16197">MLDMFITKLCASRGSLSSIGSCVWPLFTRSHRHGQAKLLHTQIPQLNSNRASVACCGRQRYERMYPVMLVRPDGSTVSIRYKEPRRIIMMPVNLSTLSEEERRVRLKKREVKKPQKQTGVQYEDDFKVDKYSHLWKKK</sequence>
<dbReference type="Proteomes" id="UP000265100">
    <property type="component" value="Chromosome 17"/>
</dbReference>
<reference evidence="1 2" key="1">
    <citation type="submission" date="2018-05" db="EMBL/GenBank/DDBJ databases">
        <authorList>
            <person name="Datahose"/>
        </authorList>
    </citation>
    <scope>NUCLEOTIDE SEQUENCE</scope>
</reference>
<dbReference type="InterPro" id="IPR018615">
    <property type="entry name" value="Ribosomal_mL55"/>
</dbReference>
<dbReference type="PANTHER" id="PTHR34095:SF1">
    <property type="entry name" value="LARGE RIBOSOMAL SUBUNIT PROTEIN ML55"/>
    <property type="match status" value="1"/>
</dbReference>
<dbReference type="Bgee" id="ENSACLG00000005172">
    <property type="expression patterns" value="Expressed in zone of skin and 7 other cell types or tissues"/>
</dbReference>
<evidence type="ECO:0008006" key="3">
    <source>
        <dbReference type="Google" id="ProtNLM"/>
    </source>
</evidence>
<dbReference type="OMA" id="SYHEPRR"/>
<reference evidence="1" key="4">
    <citation type="submission" date="2025-09" db="UniProtKB">
        <authorList>
            <consortium name="Ensembl"/>
        </authorList>
    </citation>
    <scope>IDENTIFICATION</scope>
</reference>
<dbReference type="AlphaFoldDB" id="A0A3P8NS51"/>
<dbReference type="RefSeq" id="XP_026003446.1">
    <property type="nucleotide sequence ID" value="XM_026147661.1"/>
</dbReference>
<dbReference type="GO" id="GO:0003735">
    <property type="term" value="F:structural constituent of ribosome"/>
    <property type="evidence" value="ECO:0007669"/>
    <property type="project" value="InterPro"/>
</dbReference>
<reference evidence="2" key="2">
    <citation type="submission" date="2023-03" db="EMBL/GenBank/DDBJ databases">
        <authorList>
            <consortium name="Wellcome Sanger Institute Data Sharing"/>
        </authorList>
    </citation>
    <scope>NUCLEOTIDE SEQUENCE [LARGE SCALE GENOMIC DNA]</scope>
</reference>
<evidence type="ECO:0000313" key="1">
    <source>
        <dbReference type="Ensembl" id="ENSACLP00000007621.1"/>
    </source>
</evidence>
<protein>
    <recommendedName>
        <fullName evidence="3">Mitochondrial ribosomal protein L55</fullName>
    </recommendedName>
</protein>
<dbReference type="GO" id="GO:0005762">
    <property type="term" value="C:mitochondrial large ribosomal subunit"/>
    <property type="evidence" value="ECO:0007669"/>
    <property type="project" value="InterPro"/>
</dbReference>
<dbReference type="OrthoDB" id="9986315at2759"/>
<dbReference type="CTD" id="128308"/>
<dbReference type="InterPro" id="IPR044884">
    <property type="entry name" value="Ribosomal_mL55_sf"/>
</dbReference>
<name>A0A3P8NS51_ASTCA</name>